<dbReference type="Pfam" id="PF14541">
    <property type="entry name" value="TAXi_C"/>
    <property type="match status" value="1"/>
</dbReference>
<evidence type="ECO:0000256" key="4">
    <source>
        <dbReference type="ARBA" id="ARBA00022801"/>
    </source>
</evidence>
<dbReference type="PRINTS" id="PR00792">
    <property type="entry name" value="PEPSIN"/>
</dbReference>
<keyword evidence="5" id="KW-0325">Glycoprotein</keyword>
<keyword evidence="2" id="KW-0645">Protease</keyword>
<keyword evidence="3" id="KW-0064">Aspartyl protease</keyword>
<sequence>MESESQDTCSFYRLYSVALPSMVHGPRATQDTAQEHKTISLSLCAQPPLDVYHRLSHLAAASLARAHHIKNPKLTPAAVTTTSTPLSPHSYGGYSITLKFGTPPQTMPFVMDTGSSFVWFPCTHNYVCKDCDFSTGQSEDRRSIPTFIPKLSSTARIVGCLNPKCGWIHNPDTRARCSDCALNSSNCTQICPPYLILYGSGSTGGLALLDTLDLNEKKVPEFLVGCSLFSSRQPAGIAGFGRGETAVPSQLGLSKFSYCLVSHKFDDTQMSSSLNLTGNSISGEKLAGIRYTRLLKNPQVQAKEQFSVYYYLGLKNIMVGRKRVKIPRPYLSPADSATGDGGAIVDSGTTFTYMGREVFEPVAREIETQARGYKRAKEVEALTGLRPCFNVSGLKMVSLPSLRFKFKGGAVMVFPLENYFSIAGKAEAVCLTVVTDPPGREEPNGPKVILGNFQQQNFYVEYDLKKNRFGFRPQKCA</sequence>
<proteinExistence type="inferred from homology"/>
<evidence type="ECO:0000259" key="7">
    <source>
        <dbReference type="PROSITE" id="PS51767"/>
    </source>
</evidence>
<dbReference type="OrthoDB" id="2747330at2759"/>
<dbReference type="Pfam" id="PF14543">
    <property type="entry name" value="TAXi_N"/>
    <property type="match status" value="1"/>
</dbReference>
<evidence type="ECO:0000256" key="6">
    <source>
        <dbReference type="PIRSR" id="PIRSR601461-1"/>
    </source>
</evidence>
<comment type="caution">
    <text evidence="8">The sequence shown here is derived from an EMBL/GenBank/DDBJ whole genome shotgun (WGS) entry which is preliminary data.</text>
</comment>
<dbReference type="Proteomes" id="UP001153076">
    <property type="component" value="Unassembled WGS sequence"/>
</dbReference>
<reference evidence="8" key="1">
    <citation type="submission" date="2022-04" db="EMBL/GenBank/DDBJ databases">
        <title>Carnegiea gigantea Genome sequencing and assembly v2.</title>
        <authorList>
            <person name="Copetti D."/>
            <person name="Sanderson M.J."/>
            <person name="Burquez A."/>
            <person name="Wojciechowski M.F."/>
        </authorList>
    </citation>
    <scope>NUCLEOTIDE SEQUENCE</scope>
    <source>
        <strain evidence="8">SGP5-SGP5p</strain>
        <tissue evidence="8">Aerial part</tissue>
    </source>
</reference>
<dbReference type="PANTHER" id="PTHR47967:SF36">
    <property type="entry name" value="PEPTIDASE A1 DOMAIN-CONTAINING PROTEIN"/>
    <property type="match status" value="1"/>
</dbReference>
<protein>
    <recommendedName>
        <fullName evidence="7">Peptidase A1 domain-containing protein</fullName>
    </recommendedName>
</protein>
<evidence type="ECO:0000313" key="8">
    <source>
        <dbReference type="EMBL" id="KAJ8439319.1"/>
    </source>
</evidence>
<dbReference type="FunFam" id="2.40.70.10:FF:000120">
    <property type="entry name" value="Aspartic proteinase nepenthesin-2"/>
    <property type="match status" value="1"/>
</dbReference>
<keyword evidence="4" id="KW-0378">Hydrolase</keyword>
<dbReference type="InterPro" id="IPR032861">
    <property type="entry name" value="TAXi_N"/>
</dbReference>
<evidence type="ECO:0000256" key="1">
    <source>
        <dbReference type="ARBA" id="ARBA00007447"/>
    </source>
</evidence>
<dbReference type="InterPro" id="IPR051708">
    <property type="entry name" value="Plant_Aspart_Prot_A1"/>
</dbReference>
<accession>A0A9Q1QEZ2</accession>
<dbReference type="AlphaFoldDB" id="A0A9Q1QEZ2"/>
<evidence type="ECO:0000256" key="2">
    <source>
        <dbReference type="ARBA" id="ARBA00022670"/>
    </source>
</evidence>
<feature type="active site" evidence="6">
    <location>
        <position position="346"/>
    </location>
</feature>
<evidence type="ECO:0000256" key="3">
    <source>
        <dbReference type="ARBA" id="ARBA00022750"/>
    </source>
</evidence>
<organism evidence="8 9">
    <name type="scientific">Carnegiea gigantea</name>
    <dbReference type="NCBI Taxonomy" id="171969"/>
    <lineage>
        <taxon>Eukaryota</taxon>
        <taxon>Viridiplantae</taxon>
        <taxon>Streptophyta</taxon>
        <taxon>Embryophyta</taxon>
        <taxon>Tracheophyta</taxon>
        <taxon>Spermatophyta</taxon>
        <taxon>Magnoliopsida</taxon>
        <taxon>eudicotyledons</taxon>
        <taxon>Gunneridae</taxon>
        <taxon>Pentapetalae</taxon>
        <taxon>Caryophyllales</taxon>
        <taxon>Cactineae</taxon>
        <taxon>Cactaceae</taxon>
        <taxon>Cactoideae</taxon>
        <taxon>Echinocereeae</taxon>
        <taxon>Carnegiea</taxon>
    </lineage>
</organism>
<feature type="active site" evidence="6">
    <location>
        <position position="112"/>
    </location>
</feature>
<dbReference type="InterPro" id="IPR001461">
    <property type="entry name" value="Aspartic_peptidase_A1"/>
</dbReference>
<dbReference type="Gene3D" id="2.40.70.10">
    <property type="entry name" value="Acid Proteases"/>
    <property type="match status" value="2"/>
</dbReference>
<dbReference type="SUPFAM" id="SSF50630">
    <property type="entry name" value="Acid proteases"/>
    <property type="match status" value="1"/>
</dbReference>
<evidence type="ECO:0000313" key="9">
    <source>
        <dbReference type="Proteomes" id="UP001153076"/>
    </source>
</evidence>
<dbReference type="InterPro" id="IPR033121">
    <property type="entry name" value="PEPTIDASE_A1"/>
</dbReference>
<dbReference type="FunFam" id="2.40.70.10:FF:000034">
    <property type="entry name" value="Aspartyl protease family protein"/>
    <property type="match status" value="1"/>
</dbReference>
<dbReference type="PROSITE" id="PS51767">
    <property type="entry name" value="PEPTIDASE_A1"/>
    <property type="match status" value="1"/>
</dbReference>
<dbReference type="InterPro" id="IPR034161">
    <property type="entry name" value="Pepsin-like_plant"/>
</dbReference>
<keyword evidence="9" id="KW-1185">Reference proteome</keyword>
<dbReference type="GO" id="GO:0004190">
    <property type="term" value="F:aspartic-type endopeptidase activity"/>
    <property type="evidence" value="ECO:0007669"/>
    <property type="project" value="UniProtKB-KW"/>
</dbReference>
<feature type="domain" description="Peptidase A1" evidence="7">
    <location>
        <begin position="94"/>
        <end position="472"/>
    </location>
</feature>
<gene>
    <name evidence="8" type="ORF">Cgig2_022456</name>
</gene>
<dbReference type="InterPro" id="IPR032799">
    <property type="entry name" value="TAXi_C"/>
</dbReference>
<dbReference type="CDD" id="cd05476">
    <property type="entry name" value="pepsin_A_like_plant"/>
    <property type="match status" value="1"/>
</dbReference>
<dbReference type="GO" id="GO:0006508">
    <property type="term" value="P:proteolysis"/>
    <property type="evidence" value="ECO:0007669"/>
    <property type="project" value="UniProtKB-KW"/>
</dbReference>
<dbReference type="InterPro" id="IPR021109">
    <property type="entry name" value="Peptidase_aspartic_dom_sf"/>
</dbReference>
<dbReference type="EMBL" id="JAKOGI010000222">
    <property type="protein sequence ID" value="KAJ8439319.1"/>
    <property type="molecule type" value="Genomic_DNA"/>
</dbReference>
<dbReference type="PANTHER" id="PTHR47967">
    <property type="entry name" value="OS07G0603500 PROTEIN-RELATED"/>
    <property type="match status" value="1"/>
</dbReference>
<dbReference type="GO" id="GO:0005576">
    <property type="term" value="C:extracellular region"/>
    <property type="evidence" value="ECO:0007669"/>
    <property type="project" value="TreeGrafter"/>
</dbReference>
<evidence type="ECO:0000256" key="5">
    <source>
        <dbReference type="ARBA" id="ARBA00023180"/>
    </source>
</evidence>
<name>A0A9Q1QEZ2_9CARY</name>
<comment type="similarity">
    <text evidence="1">Belongs to the peptidase A1 family.</text>
</comment>